<protein>
    <submittedName>
        <fullName evidence="2">Uncharacterized protein</fullName>
    </submittedName>
</protein>
<keyword evidence="1" id="KW-1133">Transmembrane helix</keyword>
<name>A0A6I6AK68_9PLAN</name>
<reference evidence="2 3" key="1">
    <citation type="submission" date="2019-09" db="EMBL/GenBank/DDBJ databases">
        <title>Gimesia benthica sp. nov., a novel bacterium isolated from deep-sea water of the Northwest Indian Ocean.</title>
        <authorList>
            <person name="Dai X."/>
        </authorList>
    </citation>
    <scope>NUCLEOTIDE SEQUENCE [LARGE SCALE GENOMIC DNA]</scope>
    <source>
        <strain evidence="2 3">E7</strain>
    </source>
</reference>
<gene>
    <name evidence="2" type="ORF">F1728_29370</name>
</gene>
<dbReference type="RefSeq" id="WP_155367003.1">
    <property type="nucleotide sequence ID" value="NZ_CP043930.1"/>
</dbReference>
<dbReference type="AlphaFoldDB" id="A0A6I6AK68"/>
<sequence>MAEKKKARLLRAISYFVLLLIVIYVLSIGPAYAFLLPRSAGVESRNSDLLNSFYHPVWWSFTKVSHEVTNLPYFLLVSYIRVWHSMVPESLTYSDPIWD</sequence>
<evidence type="ECO:0000256" key="1">
    <source>
        <dbReference type="SAM" id="Phobius"/>
    </source>
</evidence>
<keyword evidence="3" id="KW-1185">Reference proteome</keyword>
<evidence type="ECO:0000313" key="2">
    <source>
        <dbReference type="EMBL" id="QGQ26536.1"/>
    </source>
</evidence>
<keyword evidence="1" id="KW-0472">Membrane</keyword>
<feature type="transmembrane region" description="Helical" evidence="1">
    <location>
        <begin position="12"/>
        <end position="35"/>
    </location>
</feature>
<dbReference type="Proteomes" id="UP000427281">
    <property type="component" value="Chromosome"/>
</dbReference>
<proteinExistence type="predicted"/>
<dbReference type="KEGG" id="gim:F1728_29370"/>
<accession>A0A6I6AK68</accession>
<evidence type="ECO:0000313" key="3">
    <source>
        <dbReference type="Proteomes" id="UP000427281"/>
    </source>
</evidence>
<keyword evidence="1" id="KW-0812">Transmembrane</keyword>
<organism evidence="2 3">
    <name type="scientific">Gimesia benthica</name>
    <dbReference type="NCBI Taxonomy" id="2608982"/>
    <lineage>
        <taxon>Bacteria</taxon>
        <taxon>Pseudomonadati</taxon>
        <taxon>Planctomycetota</taxon>
        <taxon>Planctomycetia</taxon>
        <taxon>Planctomycetales</taxon>
        <taxon>Planctomycetaceae</taxon>
        <taxon>Gimesia</taxon>
    </lineage>
</organism>
<dbReference type="EMBL" id="CP043930">
    <property type="protein sequence ID" value="QGQ26536.1"/>
    <property type="molecule type" value="Genomic_DNA"/>
</dbReference>